<evidence type="ECO:0000313" key="10">
    <source>
        <dbReference type="Proteomes" id="UP001595616"/>
    </source>
</evidence>
<name>A0ABV7YRD4_9BACT</name>
<evidence type="ECO:0000256" key="4">
    <source>
        <dbReference type="ARBA" id="ARBA00022777"/>
    </source>
</evidence>
<dbReference type="InterPro" id="IPR031475">
    <property type="entry name" value="NBD_C"/>
</dbReference>
<dbReference type="Gene3D" id="3.40.980.20">
    <property type="entry name" value="Four-carbon acid sugar kinase, nucleotide binding domain"/>
    <property type="match status" value="1"/>
</dbReference>
<dbReference type="Pfam" id="PF17042">
    <property type="entry name" value="NBD_C"/>
    <property type="match status" value="1"/>
</dbReference>
<sequence length="431" mass="47870">MKEVKTIIVLDDDPTGTQTVHGVPVITNWEKTTIETEYENKTPLFYILTNSRALVTAEAEKMAFQIGSTIKEIGKPTFVISRGDSTLRGHFPEEVTALATGLGWENDYLIVLAPAFFEGNRFTKDDIHYVKEGEEWIPAAETPYAKDKTFGYTNSNIREWVVEKSKGKISLSEIDSVSISELESFDNDLILNKIEITPKVLIVNALSPEHLEGFVKVLGKTKRHIVFRTAASFVPAIGEIAKKPLLEREDFLQGNSNSGGLIVVGSHVPKTTQQLNALFKSDIEPLEFEVEKFLIEGKVYFNELSRKLNEILGNKKDVVLYTSRQLVSKRTENESLILSVRVSLGLIFLVQNLAQRPAFLIAKGGITSSDVATKGLGIQRALVLGQILPGVPVWQADQSSRFPDLTYVVFPGNVGDEFGLLDAYNKLNLKP</sequence>
<evidence type="ECO:0000259" key="8">
    <source>
        <dbReference type="Pfam" id="PF17042"/>
    </source>
</evidence>
<gene>
    <name evidence="9" type="ORF">ACFOOI_02555</name>
</gene>
<dbReference type="Proteomes" id="UP001595616">
    <property type="component" value="Unassembled WGS sequence"/>
</dbReference>
<organism evidence="9 10">
    <name type="scientific">Lacihabitans lacunae</name>
    <dbReference type="NCBI Taxonomy" id="1028214"/>
    <lineage>
        <taxon>Bacteria</taxon>
        <taxon>Pseudomonadati</taxon>
        <taxon>Bacteroidota</taxon>
        <taxon>Cytophagia</taxon>
        <taxon>Cytophagales</taxon>
        <taxon>Leadbetterellaceae</taxon>
        <taxon>Lacihabitans</taxon>
    </lineage>
</organism>
<accession>A0ABV7YRD4</accession>
<comment type="similarity">
    <text evidence="1">Belongs to the four-carbon acid sugar kinase family.</text>
</comment>
<feature type="domain" description="Four-carbon acid sugar kinase N-terminal" evidence="7">
    <location>
        <begin position="7"/>
        <end position="236"/>
    </location>
</feature>
<comment type="caution">
    <text evidence="9">The sequence shown here is derived from an EMBL/GenBank/DDBJ whole genome shotgun (WGS) entry which is preliminary data.</text>
</comment>
<evidence type="ECO:0000256" key="6">
    <source>
        <dbReference type="ARBA" id="ARBA00023277"/>
    </source>
</evidence>
<evidence type="ECO:0000313" key="9">
    <source>
        <dbReference type="EMBL" id="MFC3809521.1"/>
    </source>
</evidence>
<keyword evidence="2" id="KW-0808">Transferase</keyword>
<keyword evidence="3" id="KW-0547">Nucleotide-binding</keyword>
<reference evidence="10" key="1">
    <citation type="journal article" date="2019" name="Int. J. Syst. Evol. Microbiol.">
        <title>The Global Catalogue of Microorganisms (GCM) 10K type strain sequencing project: providing services to taxonomists for standard genome sequencing and annotation.</title>
        <authorList>
            <consortium name="The Broad Institute Genomics Platform"/>
            <consortium name="The Broad Institute Genome Sequencing Center for Infectious Disease"/>
            <person name="Wu L."/>
            <person name="Ma J."/>
        </authorList>
    </citation>
    <scope>NUCLEOTIDE SEQUENCE [LARGE SCALE GENOMIC DNA]</scope>
    <source>
        <strain evidence="10">CECT 7956</strain>
    </source>
</reference>
<dbReference type="Gene3D" id="3.40.50.10840">
    <property type="entry name" value="Putative sugar-binding, N-terminal domain"/>
    <property type="match status" value="1"/>
</dbReference>
<proteinExistence type="inferred from homology"/>
<dbReference type="InterPro" id="IPR010737">
    <property type="entry name" value="4-carb_acid_sugar_kinase_N"/>
</dbReference>
<keyword evidence="5" id="KW-0067">ATP-binding</keyword>
<dbReference type="GO" id="GO:0016301">
    <property type="term" value="F:kinase activity"/>
    <property type="evidence" value="ECO:0007669"/>
    <property type="project" value="UniProtKB-KW"/>
</dbReference>
<dbReference type="InterPro" id="IPR042213">
    <property type="entry name" value="NBD_C_sf"/>
</dbReference>
<keyword evidence="10" id="KW-1185">Reference proteome</keyword>
<evidence type="ECO:0000256" key="2">
    <source>
        <dbReference type="ARBA" id="ARBA00022679"/>
    </source>
</evidence>
<dbReference type="SUPFAM" id="SSF142764">
    <property type="entry name" value="YgbK-like"/>
    <property type="match status" value="1"/>
</dbReference>
<protein>
    <submittedName>
        <fullName evidence="9">Four-carbon acid sugar kinase family protein</fullName>
    </submittedName>
</protein>
<keyword evidence="4 9" id="KW-0418">Kinase</keyword>
<keyword evidence="6" id="KW-0119">Carbohydrate metabolism</keyword>
<evidence type="ECO:0000256" key="3">
    <source>
        <dbReference type="ARBA" id="ARBA00022741"/>
    </source>
</evidence>
<dbReference type="EMBL" id="JBHRYQ010000001">
    <property type="protein sequence ID" value="MFC3809521.1"/>
    <property type="molecule type" value="Genomic_DNA"/>
</dbReference>
<evidence type="ECO:0000256" key="1">
    <source>
        <dbReference type="ARBA" id="ARBA00005715"/>
    </source>
</evidence>
<evidence type="ECO:0000256" key="5">
    <source>
        <dbReference type="ARBA" id="ARBA00022840"/>
    </source>
</evidence>
<evidence type="ECO:0000259" key="7">
    <source>
        <dbReference type="Pfam" id="PF07005"/>
    </source>
</evidence>
<dbReference type="InterPro" id="IPR037051">
    <property type="entry name" value="4-carb_acid_sugar_kinase_N_sf"/>
</dbReference>
<dbReference type="Pfam" id="PF07005">
    <property type="entry name" value="SBD_N"/>
    <property type="match status" value="1"/>
</dbReference>
<feature type="domain" description="Four-carbon acid sugar kinase nucleotide binding" evidence="8">
    <location>
        <begin position="261"/>
        <end position="417"/>
    </location>
</feature>
<dbReference type="RefSeq" id="WP_379834697.1">
    <property type="nucleotide sequence ID" value="NZ_JBHRYQ010000001.1"/>
</dbReference>